<keyword evidence="1" id="KW-1133">Transmembrane helix</keyword>
<sequence>MLRKYVGRGFSVAANTIQFAYAQITQEEEQQPVRDAEPQLAGDNNGVHYGSFDVTSQQSTANTIRAAENHKGVDTQPLLNSPGPSAQMPQPVDDVELTTINENEELVNVQYRTLIWLHSVTPFSVLAYLAILAAVILRYLPTPQDPFSSSIMVPFSTVLVGGGAWIVAQSFKQPIHDLVSLLVRSKKLQSLLSLVLHTLALDLTRWQALLLAVPALRDSTGDHSTASFTGLSWFAFGWLATLLTVTTVQQFSTLALYKDLLPLDRLLLPLVDDSDHSTETASSASLPPDNLEHQLNVLNGMRKRNDVCVAYGQPFPNIPLPGFLFPLWRLDTLLLGTGLTLILGAHPGWTTYLIIAAIDSALALFWRLLLPRVGLGGLTYMSFMCATAVFLCGLNRFGIV</sequence>
<evidence type="ECO:0000256" key="1">
    <source>
        <dbReference type="SAM" id="Phobius"/>
    </source>
</evidence>
<dbReference type="OrthoDB" id="3364069at2759"/>
<accession>A0A4T0FTA6</accession>
<evidence type="ECO:0000313" key="3">
    <source>
        <dbReference type="Proteomes" id="UP000310189"/>
    </source>
</evidence>
<organism evidence="2 3">
    <name type="scientific">Wallemia hederae</name>
    <dbReference type="NCBI Taxonomy" id="1540922"/>
    <lineage>
        <taxon>Eukaryota</taxon>
        <taxon>Fungi</taxon>
        <taxon>Dikarya</taxon>
        <taxon>Basidiomycota</taxon>
        <taxon>Wallemiomycotina</taxon>
        <taxon>Wallemiomycetes</taxon>
        <taxon>Wallemiales</taxon>
        <taxon>Wallemiaceae</taxon>
        <taxon>Wallemia</taxon>
    </lineage>
</organism>
<feature type="transmembrane region" description="Helical" evidence="1">
    <location>
        <begin position="151"/>
        <end position="171"/>
    </location>
</feature>
<gene>
    <name evidence="2" type="ORF">E3P99_01130</name>
</gene>
<dbReference type="Proteomes" id="UP000310189">
    <property type="component" value="Unassembled WGS sequence"/>
</dbReference>
<reference evidence="2 3" key="1">
    <citation type="submission" date="2019-03" db="EMBL/GenBank/DDBJ databases">
        <title>Sequencing 23 genomes of Wallemia ichthyophaga.</title>
        <authorList>
            <person name="Gostincar C."/>
        </authorList>
    </citation>
    <scope>NUCLEOTIDE SEQUENCE [LARGE SCALE GENOMIC DNA]</scope>
    <source>
        <strain evidence="2 3">EXF-5753</strain>
    </source>
</reference>
<keyword evidence="1" id="KW-0812">Transmembrane</keyword>
<proteinExistence type="predicted"/>
<feature type="transmembrane region" description="Helical" evidence="1">
    <location>
        <begin position="377"/>
        <end position="399"/>
    </location>
</feature>
<evidence type="ECO:0000313" key="2">
    <source>
        <dbReference type="EMBL" id="TIA91295.1"/>
    </source>
</evidence>
<protein>
    <submittedName>
        <fullName evidence="2">Uncharacterized protein</fullName>
    </submittedName>
</protein>
<dbReference type="AlphaFoldDB" id="A0A4T0FTA6"/>
<comment type="caution">
    <text evidence="2">The sequence shown here is derived from an EMBL/GenBank/DDBJ whole genome shotgun (WGS) entry which is preliminary data.</text>
</comment>
<feature type="transmembrane region" description="Helical" evidence="1">
    <location>
        <begin position="114"/>
        <end position="139"/>
    </location>
</feature>
<keyword evidence="3" id="KW-1185">Reference proteome</keyword>
<dbReference type="EMBL" id="SPNW01000013">
    <property type="protein sequence ID" value="TIA91295.1"/>
    <property type="molecule type" value="Genomic_DNA"/>
</dbReference>
<feature type="transmembrane region" description="Helical" evidence="1">
    <location>
        <begin position="233"/>
        <end position="257"/>
    </location>
</feature>
<keyword evidence="1" id="KW-0472">Membrane</keyword>
<name>A0A4T0FTA6_9BASI</name>